<reference evidence="2" key="1">
    <citation type="submission" date="2014-12" db="EMBL/GenBank/DDBJ databases">
        <authorList>
            <person name="Smet A."/>
        </authorList>
    </citation>
    <scope>NUCLEOTIDE SEQUENCE [LARGE SCALE GENOMIC DNA]</scope>
</reference>
<evidence type="ECO:0000313" key="1">
    <source>
        <dbReference type="EMBL" id="CRI33729.1"/>
    </source>
</evidence>
<gene>
    <name evidence="1" type="ORF">HHE01_14150</name>
</gene>
<evidence type="ECO:0000313" key="2">
    <source>
        <dbReference type="Proteomes" id="UP000046090"/>
    </source>
</evidence>
<dbReference type="Proteomes" id="UP000046090">
    <property type="component" value="Unassembled WGS sequence"/>
</dbReference>
<keyword evidence="2" id="KW-1185">Reference proteome</keyword>
<organism evidence="1 2">
    <name type="scientific">Helicobacter heilmannii</name>
    <dbReference type="NCBI Taxonomy" id="35817"/>
    <lineage>
        <taxon>Bacteria</taxon>
        <taxon>Pseudomonadati</taxon>
        <taxon>Campylobacterota</taxon>
        <taxon>Epsilonproteobacteria</taxon>
        <taxon>Campylobacterales</taxon>
        <taxon>Helicobacteraceae</taxon>
        <taxon>Helicobacter</taxon>
    </lineage>
</organism>
<accession>A0A0K2XX12</accession>
<dbReference type="EMBL" id="CDMK01000001">
    <property type="protein sequence ID" value="CRI33729.1"/>
    <property type="molecule type" value="Genomic_DNA"/>
</dbReference>
<sequence length="163" mass="19290">MRHSPPSFVRDEDLKHLKKISTTHLPPAYARAFETYEQKIKEGSRQMHKVDLFNDHPKTDVLHAFPELTQWKNDYDGITLFWINKGIKVSSQDVRNMTKLASYQQIWENECSYLEQDKATLNRLVESGKGNIFRVDLTRKALILQQRERDGYQREIDRLQGRN</sequence>
<protein>
    <submittedName>
        <fullName evidence="1">Uncharacterized protein</fullName>
    </submittedName>
</protein>
<proteinExistence type="predicted"/>
<name>A0A0K2XX12_HELHE</name>
<dbReference type="AlphaFoldDB" id="A0A0K2XX12"/>